<keyword evidence="3" id="KW-1185">Reference proteome</keyword>
<dbReference type="AlphaFoldDB" id="A0A833R3H9"/>
<evidence type="ECO:0000313" key="3">
    <source>
        <dbReference type="Proteomes" id="UP000623129"/>
    </source>
</evidence>
<name>A0A833R3H9_9POAL</name>
<evidence type="ECO:0000313" key="2">
    <source>
        <dbReference type="EMBL" id="KAF3341960.1"/>
    </source>
</evidence>
<dbReference type="PANTHER" id="PTHR31589">
    <property type="entry name" value="PROTEIN, PUTATIVE (DUF239)-RELATED-RELATED"/>
    <property type="match status" value="1"/>
</dbReference>
<dbReference type="InterPro" id="IPR004314">
    <property type="entry name" value="Neprosin"/>
</dbReference>
<reference evidence="2" key="1">
    <citation type="submission" date="2020-01" db="EMBL/GenBank/DDBJ databases">
        <title>Genome sequence of Kobresia littledalei, the first chromosome-level genome in the family Cyperaceae.</title>
        <authorList>
            <person name="Qu G."/>
        </authorList>
    </citation>
    <scope>NUCLEOTIDE SEQUENCE</scope>
    <source>
        <strain evidence="2">C.B.Clarke</strain>
        <tissue evidence="2">Leaf</tissue>
    </source>
</reference>
<comment type="caution">
    <text evidence="2">The sequence shown here is derived from an EMBL/GenBank/DDBJ whole genome shotgun (WGS) entry which is preliminary data.</text>
</comment>
<organism evidence="2 3">
    <name type="scientific">Carex littledalei</name>
    <dbReference type="NCBI Taxonomy" id="544730"/>
    <lineage>
        <taxon>Eukaryota</taxon>
        <taxon>Viridiplantae</taxon>
        <taxon>Streptophyta</taxon>
        <taxon>Embryophyta</taxon>
        <taxon>Tracheophyta</taxon>
        <taxon>Spermatophyta</taxon>
        <taxon>Magnoliopsida</taxon>
        <taxon>Liliopsida</taxon>
        <taxon>Poales</taxon>
        <taxon>Cyperaceae</taxon>
        <taxon>Cyperoideae</taxon>
        <taxon>Cariceae</taxon>
        <taxon>Carex</taxon>
        <taxon>Carex subgen. Euthyceras</taxon>
    </lineage>
</organism>
<dbReference type="PROSITE" id="PS52045">
    <property type="entry name" value="NEPROSIN_PEP_CD"/>
    <property type="match status" value="1"/>
</dbReference>
<dbReference type="Proteomes" id="UP000623129">
    <property type="component" value="Unassembled WGS sequence"/>
</dbReference>
<dbReference type="InterPro" id="IPR053168">
    <property type="entry name" value="Glutamic_endopeptidase"/>
</dbReference>
<proteinExistence type="predicted"/>
<dbReference type="Pfam" id="PF03080">
    <property type="entry name" value="Neprosin"/>
    <property type="match status" value="1"/>
</dbReference>
<dbReference type="PANTHER" id="PTHR31589:SF223">
    <property type="entry name" value="PROTEIN, PUTATIVE (DUF239)-RELATED"/>
    <property type="match status" value="1"/>
</dbReference>
<sequence>MRYGLCAKLTRKKIDLYVLEGLLTGYIKANLIGSVSRLVPIRSGISQDEKTGDWSLYREDPEGIGERKLLGWWPGSLFKSLSDHAEIIQWTGVVSYGNTERTPSMGSGRFASELNRRAASFTDCFGFDANGNGFEGKDYKPVANIDIPACYSVSEWYHTEHSAQRDFILFLLSCIFLARLSRDFIRGQL</sequence>
<dbReference type="EMBL" id="SWLB01000001">
    <property type="protein sequence ID" value="KAF3341960.1"/>
    <property type="molecule type" value="Genomic_DNA"/>
</dbReference>
<gene>
    <name evidence="2" type="ORF">FCM35_KLT00598</name>
</gene>
<accession>A0A833R3H9</accession>
<evidence type="ECO:0000259" key="1">
    <source>
        <dbReference type="PROSITE" id="PS52045"/>
    </source>
</evidence>
<protein>
    <recommendedName>
        <fullName evidence="1">Neprosin PEP catalytic domain-containing protein</fullName>
    </recommendedName>
</protein>
<dbReference type="OrthoDB" id="1858978at2759"/>
<feature type="domain" description="Neprosin PEP catalytic" evidence="1">
    <location>
        <begin position="1"/>
        <end position="175"/>
    </location>
</feature>